<dbReference type="AlphaFoldDB" id="A0A318XN58"/>
<comment type="caution">
    <text evidence="2">The sequence shown here is derived from an EMBL/GenBank/DDBJ whole genome shotgun (WGS) entry which is preliminary data.</text>
</comment>
<gene>
    <name evidence="2" type="ORF">LY28_02059</name>
</gene>
<evidence type="ECO:0000259" key="1">
    <source>
        <dbReference type="Pfam" id="PF14478"/>
    </source>
</evidence>
<evidence type="ECO:0000313" key="3">
    <source>
        <dbReference type="Proteomes" id="UP000248132"/>
    </source>
</evidence>
<dbReference type="InterPro" id="IPR027954">
    <property type="entry name" value="Transcobalamin-like_C"/>
</dbReference>
<organism evidence="2 3">
    <name type="scientific">Ruminiclostridium sufflavum DSM 19573</name>
    <dbReference type="NCBI Taxonomy" id="1121337"/>
    <lineage>
        <taxon>Bacteria</taxon>
        <taxon>Bacillati</taxon>
        <taxon>Bacillota</taxon>
        <taxon>Clostridia</taxon>
        <taxon>Eubacteriales</taxon>
        <taxon>Oscillospiraceae</taxon>
        <taxon>Ruminiclostridium</taxon>
    </lineage>
</organism>
<accession>A0A318XN58</accession>
<sequence length="271" mass="28838">MSKNIKKILCIFMLAVILSTMLSGIVLGADPITVTVRIQGYSAGANSGSILNEYQVTLNDSTGFTAYAALSKACSDKSISLVASGSGASTYVSSIDGQTEGYFTPNSSYYSGWMFRVWRQADPTTDELPSVSAGAYTMQGGDKMTWYYAIPAESWYTCMSNYSSIGTSYPEGSSIAVNVKAQKFTDIMNWTLTGFNNLSGATVVLAKASNGLELASATTDASGNAYIVAPDVAANTACYLYVKNKFFTSGALNTGLQHVKSWRKSVTITAN</sequence>
<proteinExistence type="predicted"/>
<name>A0A318XN58_9FIRM</name>
<feature type="domain" description="Transcobalamin-like C-terminal" evidence="1">
    <location>
        <begin position="66"/>
        <end position="148"/>
    </location>
</feature>
<reference evidence="2 3" key="1">
    <citation type="submission" date="2018-06" db="EMBL/GenBank/DDBJ databases">
        <title>Genomic Encyclopedia of Type Strains, Phase I: the one thousand microbial genomes (KMG-I) project.</title>
        <authorList>
            <person name="Kyrpides N."/>
        </authorList>
    </citation>
    <scope>NUCLEOTIDE SEQUENCE [LARGE SCALE GENOMIC DNA]</scope>
    <source>
        <strain evidence="2 3">DSM 19573</strain>
    </source>
</reference>
<protein>
    <submittedName>
        <fullName evidence="2">Uncharacterized protein DUF4430</fullName>
    </submittedName>
</protein>
<dbReference type="EMBL" id="QKMR01000011">
    <property type="protein sequence ID" value="PYG87391.1"/>
    <property type="molecule type" value="Genomic_DNA"/>
</dbReference>
<dbReference type="OrthoDB" id="2356646at2"/>
<evidence type="ECO:0000313" key="2">
    <source>
        <dbReference type="EMBL" id="PYG87391.1"/>
    </source>
</evidence>
<dbReference type="RefSeq" id="WP_110462092.1">
    <property type="nucleotide sequence ID" value="NZ_QKMR01000011.1"/>
</dbReference>
<keyword evidence="3" id="KW-1185">Reference proteome</keyword>
<dbReference type="Pfam" id="PF14478">
    <property type="entry name" value="DUF4430"/>
    <property type="match status" value="1"/>
</dbReference>
<dbReference type="Proteomes" id="UP000248132">
    <property type="component" value="Unassembled WGS sequence"/>
</dbReference>